<dbReference type="PROSITE" id="PS50801">
    <property type="entry name" value="STAS"/>
    <property type="match status" value="1"/>
</dbReference>
<feature type="domain" description="STAS" evidence="1">
    <location>
        <begin position="6"/>
        <end position="114"/>
    </location>
</feature>
<name>A0A7W7MBC1_9ACTN</name>
<reference evidence="2 3" key="1">
    <citation type="submission" date="2020-08" db="EMBL/GenBank/DDBJ databases">
        <title>Sequencing the genomes of 1000 actinobacteria strains.</title>
        <authorList>
            <person name="Klenk H.-P."/>
        </authorList>
    </citation>
    <scope>NUCLEOTIDE SEQUENCE [LARGE SCALE GENOMIC DNA]</scope>
    <source>
        <strain evidence="2 3">DSM 45809</strain>
    </source>
</reference>
<evidence type="ECO:0000313" key="2">
    <source>
        <dbReference type="EMBL" id="MBB4743989.1"/>
    </source>
</evidence>
<proteinExistence type="predicted"/>
<dbReference type="Gene3D" id="3.30.750.24">
    <property type="entry name" value="STAS domain"/>
    <property type="match status" value="1"/>
</dbReference>
<dbReference type="Pfam" id="PF01740">
    <property type="entry name" value="STAS"/>
    <property type="match status" value="1"/>
</dbReference>
<sequence length="126" mass="13191">MDVPWAASRRYDAKSVTVLELHGDLVAGTVLKLQRDVAAALADSDHALVLDLQHVRTVDTTGATMLAAAAQAARPQASVRLAHPPPRIRAVLRTVGVLDAVAVFNTVAGAVRGDAADVLADQPPSW</sequence>
<evidence type="ECO:0000259" key="1">
    <source>
        <dbReference type="PROSITE" id="PS50801"/>
    </source>
</evidence>
<dbReference type="SUPFAM" id="SSF52091">
    <property type="entry name" value="SpoIIaa-like"/>
    <property type="match status" value="1"/>
</dbReference>
<accession>A0A7W7MBC1</accession>
<evidence type="ECO:0000313" key="3">
    <source>
        <dbReference type="Proteomes" id="UP000546162"/>
    </source>
</evidence>
<dbReference type="AlphaFoldDB" id="A0A7W7MBC1"/>
<dbReference type="InterPro" id="IPR002645">
    <property type="entry name" value="STAS_dom"/>
</dbReference>
<dbReference type="CDD" id="cd07043">
    <property type="entry name" value="STAS_anti-anti-sigma_factors"/>
    <property type="match status" value="1"/>
</dbReference>
<gene>
    <name evidence="2" type="ORF">BJY16_007448</name>
</gene>
<dbReference type="RefSeq" id="WP_185044212.1">
    <property type="nucleotide sequence ID" value="NZ_BAABFG010000005.1"/>
</dbReference>
<comment type="caution">
    <text evidence="2">The sequence shown here is derived from an EMBL/GenBank/DDBJ whole genome shotgun (WGS) entry which is preliminary data.</text>
</comment>
<organism evidence="2 3">
    <name type="scientific">Actinoplanes octamycinicus</name>
    <dbReference type="NCBI Taxonomy" id="135948"/>
    <lineage>
        <taxon>Bacteria</taxon>
        <taxon>Bacillati</taxon>
        <taxon>Actinomycetota</taxon>
        <taxon>Actinomycetes</taxon>
        <taxon>Micromonosporales</taxon>
        <taxon>Micromonosporaceae</taxon>
        <taxon>Actinoplanes</taxon>
    </lineage>
</organism>
<dbReference type="Proteomes" id="UP000546162">
    <property type="component" value="Unassembled WGS sequence"/>
</dbReference>
<protein>
    <submittedName>
        <fullName evidence="2">Anti-anti-sigma factor</fullName>
    </submittedName>
</protein>
<keyword evidence="3" id="KW-1185">Reference proteome</keyword>
<dbReference type="EMBL" id="JACHNB010000001">
    <property type="protein sequence ID" value="MBB4743989.1"/>
    <property type="molecule type" value="Genomic_DNA"/>
</dbReference>
<dbReference type="InterPro" id="IPR036513">
    <property type="entry name" value="STAS_dom_sf"/>
</dbReference>